<proteinExistence type="predicted"/>
<dbReference type="InterPro" id="IPR036390">
    <property type="entry name" value="WH_DNA-bd_sf"/>
</dbReference>
<evidence type="ECO:0000256" key="2">
    <source>
        <dbReference type="ARBA" id="ARBA00023125"/>
    </source>
</evidence>
<sequence>MPSTNPSDPHASPDRKASLGGALRRRILTMHLAPGAVIDETELAEEFGLSRPPVREAMRQLAGEGYIELEPNRPARVTPLGYRSLRDFFLFAPVVYVASTRLAAERRTDAEVAELKEIQHRFRAAIRDGDVDGRVFENDRFHLKIGEMAHNAYVLPSLRRCLIDHARIAKVFYEDQLAARHPKMAEERDEAAAQHDEIIAAIEARDPDRAEALVRAHLDLSRRNMAMYAAPEGMAIRFDN</sequence>
<organism evidence="5 6">
    <name type="scientific">Tabrizicola soli</name>
    <dbReference type="NCBI Taxonomy" id="2185115"/>
    <lineage>
        <taxon>Bacteria</taxon>
        <taxon>Pseudomonadati</taxon>
        <taxon>Pseudomonadota</taxon>
        <taxon>Alphaproteobacteria</taxon>
        <taxon>Rhodobacterales</taxon>
        <taxon>Paracoccaceae</taxon>
        <taxon>Tabrizicola</taxon>
    </lineage>
</organism>
<dbReference type="InterPro" id="IPR008920">
    <property type="entry name" value="TF_FadR/GntR_C"/>
</dbReference>
<evidence type="ECO:0000313" key="6">
    <source>
        <dbReference type="Proteomes" id="UP001595445"/>
    </source>
</evidence>
<dbReference type="PROSITE" id="PS50949">
    <property type="entry name" value="HTH_GNTR"/>
    <property type="match status" value="1"/>
</dbReference>
<evidence type="ECO:0000259" key="4">
    <source>
        <dbReference type="PROSITE" id="PS50949"/>
    </source>
</evidence>
<dbReference type="InterPro" id="IPR000524">
    <property type="entry name" value="Tscrpt_reg_HTH_GntR"/>
</dbReference>
<dbReference type="PANTHER" id="PTHR43537:SF53">
    <property type="entry name" value="HTH-TYPE TRANSCRIPTIONAL REPRESSOR NANR"/>
    <property type="match status" value="1"/>
</dbReference>
<comment type="caution">
    <text evidence="5">The sequence shown here is derived from an EMBL/GenBank/DDBJ whole genome shotgun (WGS) entry which is preliminary data.</text>
</comment>
<keyword evidence="1" id="KW-0805">Transcription regulation</keyword>
<dbReference type="Proteomes" id="UP001595445">
    <property type="component" value="Unassembled WGS sequence"/>
</dbReference>
<dbReference type="SUPFAM" id="SSF48008">
    <property type="entry name" value="GntR ligand-binding domain-like"/>
    <property type="match status" value="1"/>
</dbReference>
<evidence type="ECO:0000313" key="5">
    <source>
        <dbReference type="EMBL" id="MFC3086806.1"/>
    </source>
</evidence>
<accession>A0ABV7DVH8</accession>
<dbReference type="SMART" id="SM00345">
    <property type="entry name" value="HTH_GNTR"/>
    <property type="match status" value="1"/>
</dbReference>
<dbReference type="RefSeq" id="WP_197645920.1">
    <property type="nucleotide sequence ID" value="NZ_JAEACP010000016.1"/>
</dbReference>
<dbReference type="Pfam" id="PF00392">
    <property type="entry name" value="GntR"/>
    <property type="match status" value="1"/>
</dbReference>
<dbReference type="PANTHER" id="PTHR43537">
    <property type="entry name" value="TRANSCRIPTIONAL REGULATOR, GNTR FAMILY"/>
    <property type="match status" value="1"/>
</dbReference>
<reference evidence="6" key="1">
    <citation type="journal article" date="2019" name="Int. J. Syst. Evol. Microbiol.">
        <title>The Global Catalogue of Microorganisms (GCM) 10K type strain sequencing project: providing services to taxonomists for standard genome sequencing and annotation.</title>
        <authorList>
            <consortium name="The Broad Institute Genomics Platform"/>
            <consortium name="The Broad Institute Genome Sequencing Center for Infectious Disease"/>
            <person name="Wu L."/>
            <person name="Ma J."/>
        </authorList>
    </citation>
    <scope>NUCLEOTIDE SEQUENCE [LARGE SCALE GENOMIC DNA]</scope>
    <source>
        <strain evidence="6">KCTC 62102</strain>
    </source>
</reference>
<evidence type="ECO:0000256" key="1">
    <source>
        <dbReference type="ARBA" id="ARBA00023015"/>
    </source>
</evidence>
<feature type="domain" description="HTH gntR-type" evidence="4">
    <location>
        <begin position="13"/>
        <end position="80"/>
    </location>
</feature>
<dbReference type="Gene3D" id="1.10.10.10">
    <property type="entry name" value="Winged helix-like DNA-binding domain superfamily/Winged helix DNA-binding domain"/>
    <property type="match status" value="1"/>
</dbReference>
<dbReference type="Gene3D" id="1.20.120.530">
    <property type="entry name" value="GntR ligand-binding domain-like"/>
    <property type="match status" value="1"/>
</dbReference>
<dbReference type="PRINTS" id="PR00035">
    <property type="entry name" value="HTHGNTR"/>
</dbReference>
<protein>
    <submittedName>
        <fullName evidence="5">GntR family transcriptional regulator</fullName>
    </submittedName>
</protein>
<dbReference type="EMBL" id="JBHRSM010000022">
    <property type="protein sequence ID" value="MFC3086806.1"/>
    <property type="molecule type" value="Genomic_DNA"/>
</dbReference>
<dbReference type="InterPro" id="IPR036388">
    <property type="entry name" value="WH-like_DNA-bd_sf"/>
</dbReference>
<dbReference type="InterPro" id="IPR011711">
    <property type="entry name" value="GntR_C"/>
</dbReference>
<gene>
    <name evidence="5" type="ORF">ACFOD6_12190</name>
</gene>
<dbReference type="Pfam" id="PF07729">
    <property type="entry name" value="FCD"/>
    <property type="match status" value="1"/>
</dbReference>
<evidence type="ECO:0000256" key="3">
    <source>
        <dbReference type="ARBA" id="ARBA00023163"/>
    </source>
</evidence>
<keyword evidence="6" id="KW-1185">Reference proteome</keyword>
<dbReference type="SMART" id="SM00895">
    <property type="entry name" value="FCD"/>
    <property type="match status" value="1"/>
</dbReference>
<dbReference type="SUPFAM" id="SSF46785">
    <property type="entry name" value="Winged helix' DNA-binding domain"/>
    <property type="match status" value="1"/>
</dbReference>
<keyword evidence="2" id="KW-0238">DNA-binding</keyword>
<dbReference type="CDD" id="cd07377">
    <property type="entry name" value="WHTH_GntR"/>
    <property type="match status" value="1"/>
</dbReference>
<keyword evidence="3" id="KW-0804">Transcription</keyword>
<name>A0ABV7DVH8_9RHOB</name>